<feature type="compositionally biased region" description="Low complexity" evidence="1">
    <location>
        <begin position="16"/>
        <end position="27"/>
    </location>
</feature>
<organism evidence="2">
    <name type="scientific">Arundo donax</name>
    <name type="common">Giant reed</name>
    <name type="synonym">Donax arundinaceus</name>
    <dbReference type="NCBI Taxonomy" id="35708"/>
    <lineage>
        <taxon>Eukaryota</taxon>
        <taxon>Viridiplantae</taxon>
        <taxon>Streptophyta</taxon>
        <taxon>Embryophyta</taxon>
        <taxon>Tracheophyta</taxon>
        <taxon>Spermatophyta</taxon>
        <taxon>Magnoliopsida</taxon>
        <taxon>Liliopsida</taxon>
        <taxon>Poales</taxon>
        <taxon>Poaceae</taxon>
        <taxon>PACMAD clade</taxon>
        <taxon>Arundinoideae</taxon>
        <taxon>Arundineae</taxon>
        <taxon>Arundo</taxon>
    </lineage>
</organism>
<sequence>MSRRPSVLHTSTPVDLLSSSTNLQSTNPCISRSKLHQ</sequence>
<dbReference type="EMBL" id="GBRH01269024">
    <property type="protein sequence ID" value="JAD28871.1"/>
    <property type="molecule type" value="Transcribed_RNA"/>
</dbReference>
<reference evidence="2" key="2">
    <citation type="journal article" date="2015" name="Data Brief">
        <title>Shoot transcriptome of the giant reed, Arundo donax.</title>
        <authorList>
            <person name="Barrero R.A."/>
            <person name="Guerrero F.D."/>
            <person name="Moolhuijzen P."/>
            <person name="Goolsby J.A."/>
            <person name="Tidwell J."/>
            <person name="Bellgard S.E."/>
            <person name="Bellgard M.I."/>
        </authorList>
    </citation>
    <scope>NUCLEOTIDE SEQUENCE</scope>
    <source>
        <tissue evidence="2">Shoot tissue taken approximately 20 cm above the soil surface</tissue>
    </source>
</reference>
<protein>
    <submittedName>
        <fullName evidence="2">Uncharacterized protein</fullName>
    </submittedName>
</protein>
<dbReference type="AlphaFoldDB" id="A0A0A8YR18"/>
<accession>A0A0A8YR18</accession>
<evidence type="ECO:0000256" key="1">
    <source>
        <dbReference type="SAM" id="MobiDB-lite"/>
    </source>
</evidence>
<evidence type="ECO:0000313" key="2">
    <source>
        <dbReference type="EMBL" id="JAD28871.1"/>
    </source>
</evidence>
<proteinExistence type="predicted"/>
<reference evidence="2" key="1">
    <citation type="submission" date="2014-09" db="EMBL/GenBank/DDBJ databases">
        <authorList>
            <person name="Magalhaes I.L.F."/>
            <person name="Oliveira U."/>
            <person name="Santos F.R."/>
            <person name="Vidigal T.H.D.A."/>
            <person name="Brescovit A.D."/>
            <person name="Santos A.J."/>
        </authorList>
    </citation>
    <scope>NUCLEOTIDE SEQUENCE</scope>
    <source>
        <tissue evidence="2">Shoot tissue taken approximately 20 cm above the soil surface</tissue>
    </source>
</reference>
<feature type="region of interest" description="Disordered" evidence="1">
    <location>
        <begin position="1"/>
        <end position="37"/>
    </location>
</feature>
<name>A0A0A8YR18_ARUDO</name>